<keyword evidence="6" id="KW-0812">Transmembrane</keyword>
<dbReference type="Pfam" id="PF04674">
    <property type="entry name" value="Phi_1"/>
    <property type="match status" value="1"/>
</dbReference>
<proteinExistence type="inferred from homology"/>
<dbReference type="PANTHER" id="PTHR31279:SF78">
    <property type="entry name" value="PROTEIN EXORDIUM-LIKE 2"/>
    <property type="match status" value="1"/>
</dbReference>
<accession>A0A6A6KSR1</accession>
<evidence type="ECO:0000313" key="7">
    <source>
        <dbReference type="EMBL" id="KAF2291574.1"/>
    </source>
</evidence>
<reference evidence="7 8" key="1">
    <citation type="journal article" date="2020" name="Mol. Plant">
        <title>The Chromosome-Based Rubber Tree Genome Provides New Insights into Spurge Genome Evolution and Rubber Biosynthesis.</title>
        <authorList>
            <person name="Liu J."/>
            <person name="Shi C."/>
            <person name="Shi C.C."/>
            <person name="Li W."/>
            <person name="Zhang Q.J."/>
            <person name="Zhang Y."/>
            <person name="Li K."/>
            <person name="Lu H.F."/>
            <person name="Shi C."/>
            <person name="Zhu S.T."/>
            <person name="Xiao Z.Y."/>
            <person name="Nan H."/>
            <person name="Yue Y."/>
            <person name="Zhu X.G."/>
            <person name="Wu Y."/>
            <person name="Hong X.N."/>
            <person name="Fan G.Y."/>
            <person name="Tong Y."/>
            <person name="Zhang D."/>
            <person name="Mao C.L."/>
            <person name="Liu Y.L."/>
            <person name="Hao S.J."/>
            <person name="Liu W.Q."/>
            <person name="Lv M.Q."/>
            <person name="Zhang H.B."/>
            <person name="Liu Y."/>
            <person name="Hu-Tang G.R."/>
            <person name="Wang J.P."/>
            <person name="Wang J.H."/>
            <person name="Sun Y.H."/>
            <person name="Ni S.B."/>
            <person name="Chen W.B."/>
            <person name="Zhang X.C."/>
            <person name="Jiao Y.N."/>
            <person name="Eichler E.E."/>
            <person name="Li G.H."/>
            <person name="Liu X."/>
            <person name="Gao L.Z."/>
        </authorList>
    </citation>
    <scope>NUCLEOTIDE SEQUENCE [LARGE SCALE GENOMIC DNA]</scope>
    <source>
        <strain evidence="8">cv. GT1</strain>
        <tissue evidence="7">Leaf</tissue>
    </source>
</reference>
<evidence type="ECO:0000256" key="4">
    <source>
        <dbReference type="ARBA" id="ARBA00022729"/>
    </source>
</evidence>
<evidence type="ECO:0000256" key="2">
    <source>
        <dbReference type="ARBA" id="ARBA00022523"/>
    </source>
</evidence>
<evidence type="ECO:0008006" key="9">
    <source>
        <dbReference type="Google" id="ProtNLM"/>
    </source>
</evidence>
<sequence length="424" mass="45719">MAKAPNLLTSGLGIPRLNAQVNAPGHSTSQSMDRKAHRLSHPTTMLVLMGPKEAPLEAASACSGYMVREPTLVMPGICWWTLQLVLATMHMVLMAGNTCFLLCLTLQAQLVRLCCTSPFHYGFHFPFHYFFSLLVLFSVLHPAIATTRKLAALVQEQPLLLNYHNGPLLKGNVTVNLIWYGKFTPTQRSIIVDFLNSLNWLKAPSPSVSSWWETTGRYRGGPCTVVLGNQVLDENYSLGKSLKTPQLVALASKAGYGENSANFVFTSADVAIEGFCMSRCGTHGSGKGKTGKFAYAWVGNSLSQCPGQCAWPFHQPIYGPQTPPLVSPNGDVGIDGMIINLATVLAGTVTNPFSNGYFQGSAEAPLEAVSACTGIFGKGAYSGYPGEVLVDKITGAGYNAFGMNGRKYLLPAMWDPQTHCKTLV</sequence>
<protein>
    <recommendedName>
        <fullName evidence="9">Protein EXORDIUM-like 2</fullName>
    </recommendedName>
</protein>
<dbReference type="Proteomes" id="UP000467840">
    <property type="component" value="Chromosome 2"/>
</dbReference>
<comment type="caution">
    <text evidence="7">The sequence shown here is derived from an EMBL/GenBank/DDBJ whole genome shotgun (WGS) entry which is preliminary data.</text>
</comment>
<evidence type="ECO:0000256" key="1">
    <source>
        <dbReference type="ARBA" id="ARBA00004271"/>
    </source>
</evidence>
<evidence type="ECO:0000256" key="5">
    <source>
        <dbReference type="ARBA" id="ARBA00023591"/>
    </source>
</evidence>
<evidence type="ECO:0000313" key="8">
    <source>
        <dbReference type="Proteomes" id="UP000467840"/>
    </source>
</evidence>
<organism evidence="7 8">
    <name type="scientific">Hevea brasiliensis</name>
    <name type="common">Para rubber tree</name>
    <name type="synonym">Siphonia brasiliensis</name>
    <dbReference type="NCBI Taxonomy" id="3981"/>
    <lineage>
        <taxon>Eukaryota</taxon>
        <taxon>Viridiplantae</taxon>
        <taxon>Streptophyta</taxon>
        <taxon>Embryophyta</taxon>
        <taxon>Tracheophyta</taxon>
        <taxon>Spermatophyta</taxon>
        <taxon>Magnoliopsida</taxon>
        <taxon>eudicotyledons</taxon>
        <taxon>Gunneridae</taxon>
        <taxon>Pentapetalae</taxon>
        <taxon>rosids</taxon>
        <taxon>fabids</taxon>
        <taxon>Malpighiales</taxon>
        <taxon>Euphorbiaceae</taxon>
        <taxon>Crotonoideae</taxon>
        <taxon>Micrandreae</taxon>
        <taxon>Hevea</taxon>
    </lineage>
</organism>
<keyword evidence="2" id="KW-0052">Apoplast</keyword>
<evidence type="ECO:0000256" key="3">
    <source>
        <dbReference type="ARBA" id="ARBA00022525"/>
    </source>
</evidence>
<evidence type="ECO:0000256" key="6">
    <source>
        <dbReference type="SAM" id="Phobius"/>
    </source>
</evidence>
<dbReference type="InterPro" id="IPR006766">
    <property type="entry name" value="EXORDIUM-like"/>
</dbReference>
<keyword evidence="6" id="KW-0472">Membrane</keyword>
<comment type="similarity">
    <text evidence="5">Belongs to the EXORDIUM family.</text>
</comment>
<dbReference type="EMBL" id="JAAGAX010000015">
    <property type="protein sequence ID" value="KAF2291574.1"/>
    <property type="molecule type" value="Genomic_DNA"/>
</dbReference>
<dbReference type="AlphaFoldDB" id="A0A6A6KSR1"/>
<dbReference type="GO" id="GO:0048046">
    <property type="term" value="C:apoplast"/>
    <property type="evidence" value="ECO:0007669"/>
    <property type="project" value="UniProtKB-SubCell"/>
</dbReference>
<keyword evidence="8" id="KW-1185">Reference proteome</keyword>
<feature type="transmembrane region" description="Helical" evidence="6">
    <location>
        <begin position="80"/>
        <end position="106"/>
    </location>
</feature>
<keyword evidence="3" id="KW-0964">Secreted</keyword>
<comment type="subcellular location">
    <subcellularLocation>
        <location evidence="1">Secreted</location>
        <location evidence="1">Extracellular space</location>
        <location evidence="1">Apoplast</location>
    </subcellularLocation>
</comment>
<dbReference type="PANTHER" id="PTHR31279">
    <property type="entry name" value="PROTEIN EXORDIUM-LIKE 5"/>
    <property type="match status" value="1"/>
</dbReference>
<keyword evidence="4" id="KW-0732">Signal</keyword>
<gene>
    <name evidence="7" type="ORF">GH714_025798</name>
</gene>
<name>A0A6A6KSR1_HEVBR</name>
<keyword evidence="6" id="KW-1133">Transmembrane helix</keyword>
<feature type="transmembrane region" description="Helical" evidence="6">
    <location>
        <begin position="127"/>
        <end position="145"/>
    </location>
</feature>